<dbReference type="GO" id="GO:0016705">
    <property type="term" value="F:oxidoreductase activity, acting on paired donors, with incorporation or reduction of molecular oxygen"/>
    <property type="evidence" value="ECO:0007669"/>
    <property type="project" value="InterPro"/>
</dbReference>
<evidence type="ECO:0000256" key="10">
    <source>
        <dbReference type="RuleBase" id="RU000461"/>
    </source>
</evidence>
<evidence type="ECO:0000256" key="9">
    <source>
        <dbReference type="PIRSR" id="PIRSR602401-1"/>
    </source>
</evidence>
<evidence type="ECO:0000256" key="2">
    <source>
        <dbReference type="ARBA" id="ARBA00005179"/>
    </source>
</evidence>
<dbReference type="InterPro" id="IPR001128">
    <property type="entry name" value="Cyt_P450"/>
</dbReference>
<evidence type="ECO:0000256" key="6">
    <source>
        <dbReference type="ARBA" id="ARBA00023002"/>
    </source>
</evidence>
<evidence type="ECO:0000256" key="3">
    <source>
        <dbReference type="ARBA" id="ARBA00010617"/>
    </source>
</evidence>
<protein>
    <recommendedName>
        <fullName evidence="13">Cytochrome P450</fullName>
    </recommendedName>
</protein>
<evidence type="ECO:0000313" key="11">
    <source>
        <dbReference type="EMBL" id="KAJ3516114.1"/>
    </source>
</evidence>
<evidence type="ECO:0000256" key="4">
    <source>
        <dbReference type="ARBA" id="ARBA00022617"/>
    </source>
</evidence>
<evidence type="ECO:0000256" key="1">
    <source>
        <dbReference type="ARBA" id="ARBA00001971"/>
    </source>
</evidence>
<dbReference type="OrthoDB" id="2789670at2759"/>
<dbReference type="PANTHER" id="PTHR46300:SF7">
    <property type="entry name" value="P450, PUTATIVE (EUROFUNG)-RELATED"/>
    <property type="match status" value="1"/>
</dbReference>
<dbReference type="CDD" id="cd11065">
    <property type="entry name" value="CYP64-like"/>
    <property type="match status" value="1"/>
</dbReference>
<dbReference type="Proteomes" id="UP001148786">
    <property type="component" value="Unassembled WGS sequence"/>
</dbReference>
<gene>
    <name evidence="11" type="ORF">NLJ89_g1322</name>
</gene>
<proteinExistence type="inferred from homology"/>
<evidence type="ECO:0008006" key="13">
    <source>
        <dbReference type="Google" id="ProtNLM"/>
    </source>
</evidence>
<evidence type="ECO:0000256" key="8">
    <source>
        <dbReference type="ARBA" id="ARBA00023033"/>
    </source>
</evidence>
<dbReference type="PRINTS" id="PR00385">
    <property type="entry name" value="P450"/>
</dbReference>
<keyword evidence="4 9" id="KW-0349">Heme</keyword>
<dbReference type="InterPro" id="IPR002401">
    <property type="entry name" value="Cyt_P450_E_grp-I"/>
</dbReference>
<evidence type="ECO:0000256" key="5">
    <source>
        <dbReference type="ARBA" id="ARBA00022723"/>
    </source>
</evidence>
<comment type="cofactor">
    <cofactor evidence="1 9">
        <name>heme</name>
        <dbReference type="ChEBI" id="CHEBI:30413"/>
    </cofactor>
</comment>
<dbReference type="GO" id="GO:0005506">
    <property type="term" value="F:iron ion binding"/>
    <property type="evidence" value="ECO:0007669"/>
    <property type="project" value="InterPro"/>
</dbReference>
<dbReference type="AlphaFoldDB" id="A0A9W8N094"/>
<evidence type="ECO:0000256" key="7">
    <source>
        <dbReference type="ARBA" id="ARBA00023004"/>
    </source>
</evidence>
<dbReference type="GO" id="GO:0020037">
    <property type="term" value="F:heme binding"/>
    <property type="evidence" value="ECO:0007669"/>
    <property type="project" value="InterPro"/>
</dbReference>
<dbReference type="InterPro" id="IPR036396">
    <property type="entry name" value="Cyt_P450_sf"/>
</dbReference>
<organism evidence="11 12">
    <name type="scientific">Agrocybe chaxingu</name>
    <dbReference type="NCBI Taxonomy" id="84603"/>
    <lineage>
        <taxon>Eukaryota</taxon>
        <taxon>Fungi</taxon>
        <taxon>Dikarya</taxon>
        <taxon>Basidiomycota</taxon>
        <taxon>Agaricomycotina</taxon>
        <taxon>Agaricomycetes</taxon>
        <taxon>Agaricomycetidae</taxon>
        <taxon>Agaricales</taxon>
        <taxon>Agaricineae</taxon>
        <taxon>Strophariaceae</taxon>
        <taxon>Agrocybe</taxon>
    </lineage>
</organism>
<accession>A0A9W8N094</accession>
<feature type="binding site" description="axial binding residue" evidence="9">
    <location>
        <position position="537"/>
    </location>
    <ligand>
        <name>heme</name>
        <dbReference type="ChEBI" id="CHEBI:30413"/>
    </ligand>
    <ligandPart>
        <name>Fe</name>
        <dbReference type="ChEBI" id="CHEBI:18248"/>
    </ligandPart>
</feature>
<keyword evidence="12" id="KW-1185">Reference proteome</keyword>
<dbReference type="PANTHER" id="PTHR46300">
    <property type="entry name" value="P450, PUTATIVE (EUROFUNG)-RELATED-RELATED"/>
    <property type="match status" value="1"/>
</dbReference>
<dbReference type="SUPFAM" id="SSF48264">
    <property type="entry name" value="Cytochrome P450"/>
    <property type="match status" value="1"/>
</dbReference>
<comment type="similarity">
    <text evidence="3 10">Belongs to the cytochrome P450 family.</text>
</comment>
<comment type="caution">
    <text evidence="11">The sequence shown here is derived from an EMBL/GenBank/DDBJ whole genome shotgun (WGS) entry which is preliminary data.</text>
</comment>
<dbReference type="PRINTS" id="PR00463">
    <property type="entry name" value="EP450I"/>
</dbReference>
<dbReference type="InterPro" id="IPR050364">
    <property type="entry name" value="Cytochrome_P450_fung"/>
</dbReference>
<reference evidence="11" key="1">
    <citation type="submission" date="2022-07" db="EMBL/GenBank/DDBJ databases">
        <title>Genome Sequence of Agrocybe chaxingu.</title>
        <authorList>
            <person name="Buettner E."/>
        </authorList>
    </citation>
    <scope>NUCLEOTIDE SEQUENCE</scope>
    <source>
        <strain evidence="11">MP-N11</strain>
    </source>
</reference>
<dbReference type="EMBL" id="JANKHO010000067">
    <property type="protein sequence ID" value="KAJ3516114.1"/>
    <property type="molecule type" value="Genomic_DNA"/>
</dbReference>
<dbReference type="InterPro" id="IPR017972">
    <property type="entry name" value="Cyt_P450_CS"/>
</dbReference>
<keyword evidence="7 9" id="KW-0408">Iron</keyword>
<evidence type="ECO:0000313" key="12">
    <source>
        <dbReference type="Proteomes" id="UP001148786"/>
    </source>
</evidence>
<keyword evidence="6 10" id="KW-0560">Oxidoreductase</keyword>
<sequence length="612" mass="68090">MDLRSFLTLCFEPVNADAESQDRPTVKLLSVTFVNLKEIGGWAAPDYSSRDSWGDALAERCLPIQVGGILRSGLTAGVGCLSRETAINVKMISLNATFSWALVLGLVYYIYTKARNKGPYSHLPLPPGPKRLPLIGNILDLPKKFEWETYHKWCKELNTDILYLNFAGTHVVVLDTYEATYDLLEKRSSIYSGRPQQTMANELMGWEFSPGFMPYGEKWRRHRKLMHLTFHPTASAQFQPNSLRASRNLLNRILDYPDNIVANIRHMAGETIMSVTYGIDVLPNNDPYIETAEKSLRTVLDAAVPGAFLVDSLPWLKYVPEFVPGAGFKRKAREWHKLARMMVENPYEAAIRNMDAGLVRSGPSYLTIGLDAMRAGEKGGGITEDVIQDSAGAVYAAGSDTTVATITSCILGLLARPDVLKKAQAEVDSVIKPGHLPDFEDEPSLPYITAIVKESLRWFAVAPTAIPHLLETEDEYKGYRLPAGTIVMGNSWAMLNDEKAYPDPFIFNPDRFMKDGKLNPEIRDPAHACWGFGRRICPGRYLAFSSVWINVASMIAAFDIKKATDAYGNVIQPSAECVSGLVCGWRPFQCSITPRSKEMELLIRSSAARGDF</sequence>
<dbReference type="PROSITE" id="PS00086">
    <property type="entry name" value="CYTOCHROME_P450"/>
    <property type="match status" value="1"/>
</dbReference>
<dbReference type="Gene3D" id="1.10.630.10">
    <property type="entry name" value="Cytochrome P450"/>
    <property type="match status" value="1"/>
</dbReference>
<keyword evidence="5 9" id="KW-0479">Metal-binding</keyword>
<dbReference type="Pfam" id="PF00067">
    <property type="entry name" value="p450"/>
    <property type="match status" value="1"/>
</dbReference>
<keyword evidence="8 10" id="KW-0503">Monooxygenase</keyword>
<name>A0A9W8N094_9AGAR</name>
<comment type="pathway">
    <text evidence="2">Secondary metabolite biosynthesis.</text>
</comment>
<dbReference type="GO" id="GO:0004497">
    <property type="term" value="F:monooxygenase activity"/>
    <property type="evidence" value="ECO:0007669"/>
    <property type="project" value="UniProtKB-KW"/>
</dbReference>